<keyword evidence="2" id="KW-1185">Reference proteome</keyword>
<name>A0A147HQG9_9SPHN</name>
<organism evidence="1 2">
    <name type="scientific">Sphingomonas endophytica</name>
    <dbReference type="NCBI Taxonomy" id="869719"/>
    <lineage>
        <taxon>Bacteria</taxon>
        <taxon>Pseudomonadati</taxon>
        <taxon>Pseudomonadota</taxon>
        <taxon>Alphaproteobacteria</taxon>
        <taxon>Sphingomonadales</taxon>
        <taxon>Sphingomonadaceae</taxon>
        <taxon>Sphingomonas</taxon>
    </lineage>
</organism>
<accession>A0A147HQG9</accession>
<sequence length="61" mass="6637">MARILVLGAGFAGLWAALGAARKRDEIGARAADTEILVIDRNAYHNIRVRNYEVDLADVAL</sequence>
<dbReference type="Gene3D" id="3.50.50.100">
    <property type="match status" value="1"/>
</dbReference>
<comment type="caution">
    <text evidence="1">The sequence shown here is derived from an EMBL/GenBank/DDBJ whole genome shotgun (WGS) entry which is preliminary data.</text>
</comment>
<evidence type="ECO:0000313" key="2">
    <source>
        <dbReference type="Proteomes" id="UP000074310"/>
    </source>
</evidence>
<dbReference type="InterPro" id="IPR036188">
    <property type="entry name" value="FAD/NAD-bd_sf"/>
</dbReference>
<proteinExistence type="predicted"/>
<feature type="non-terminal residue" evidence="1">
    <location>
        <position position="61"/>
    </location>
</feature>
<gene>
    <name evidence="1" type="ORF">NS334_17505</name>
</gene>
<evidence type="ECO:0008006" key="3">
    <source>
        <dbReference type="Google" id="ProtNLM"/>
    </source>
</evidence>
<evidence type="ECO:0000313" key="1">
    <source>
        <dbReference type="EMBL" id="KTT60766.1"/>
    </source>
</evidence>
<dbReference type="EMBL" id="LDTB01000326">
    <property type="protein sequence ID" value="KTT60766.1"/>
    <property type="molecule type" value="Genomic_DNA"/>
</dbReference>
<dbReference type="AlphaFoldDB" id="A0A147HQG9"/>
<dbReference type="SUPFAM" id="SSF51905">
    <property type="entry name" value="FAD/NAD(P)-binding domain"/>
    <property type="match status" value="1"/>
</dbReference>
<reference evidence="1 2" key="1">
    <citation type="journal article" date="2016" name="Front. Microbiol.">
        <title>Genomic Resource of Rice Seed Associated Bacteria.</title>
        <authorList>
            <person name="Midha S."/>
            <person name="Bansal K."/>
            <person name="Sharma S."/>
            <person name="Kumar N."/>
            <person name="Patil P.P."/>
            <person name="Chaudhry V."/>
            <person name="Patil P.B."/>
        </authorList>
    </citation>
    <scope>NUCLEOTIDE SEQUENCE [LARGE SCALE GENOMIC DNA]</scope>
    <source>
        <strain evidence="1 2">NS334</strain>
    </source>
</reference>
<protein>
    <recommendedName>
        <fullName evidence="3">Pyridine nucleotide-disulfide oxidoreductase</fullName>
    </recommendedName>
</protein>
<dbReference type="Proteomes" id="UP000074310">
    <property type="component" value="Unassembled WGS sequence"/>
</dbReference>